<feature type="compositionally biased region" description="Polar residues" evidence="1">
    <location>
        <begin position="312"/>
        <end position="322"/>
    </location>
</feature>
<dbReference type="GeneID" id="115918649"/>
<evidence type="ECO:0000256" key="1">
    <source>
        <dbReference type="SAM" id="MobiDB-lite"/>
    </source>
</evidence>
<sequence length="340" mass="38131">MQVQTVKLDGLCFPTPALLHHLAEALCSMPNLSDLTLGIALTGDFYSALKAKASSMQGCFPQIRKGNFKFNGFTQNGLNSFLHTLSRSALGYHGNTYNTGNVSSEQSRAMYQGTMASTSHVNPLHANITLSRGLGANISVLQDYYTRSYHASTSIGDVHYPRMTIPPSNYPQQQPMGDVNYPRMTIPPSNYPQQQSMGDVHYPRRTLPPSDHPQQQSMGDVHYPRRTFPPSDYPQRQPMGDVHSPRRALPPPHYPQQKPMGYVNYLRRSLPPSEHPQQQPMGGVHYPRRTLPPSDHPQQQPMGDVNYPRRTLPSSDHPQQQPMGDVHYPRRALPPSPDHP</sequence>
<protein>
    <submittedName>
        <fullName evidence="2">Uncharacterized protein</fullName>
    </submittedName>
</protein>
<reference evidence="2" key="2">
    <citation type="submission" date="2021-01" db="UniProtKB">
        <authorList>
            <consortium name="EnsemblMetazoa"/>
        </authorList>
    </citation>
    <scope>IDENTIFICATION</scope>
</reference>
<feature type="region of interest" description="Disordered" evidence="1">
    <location>
        <begin position="185"/>
        <end position="340"/>
    </location>
</feature>
<accession>A0A7M7NX02</accession>
<reference evidence="3" key="1">
    <citation type="submission" date="2015-02" db="EMBL/GenBank/DDBJ databases">
        <title>Genome sequencing for Strongylocentrotus purpuratus.</title>
        <authorList>
            <person name="Murali S."/>
            <person name="Liu Y."/>
            <person name="Vee V."/>
            <person name="English A."/>
            <person name="Wang M."/>
            <person name="Skinner E."/>
            <person name="Han Y."/>
            <person name="Muzny D.M."/>
            <person name="Worley K.C."/>
            <person name="Gibbs R.A."/>
        </authorList>
    </citation>
    <scope>NUCLEOTIDE SEQUENCE</scope>
</reference>
<dbReference type="Proteomes" id="UP000007110">
    <property type="component" value="Unassembled WGS sequence"/>
</dbReference>
<dbReference type="KEGG" id="spu:115918649"/>
<dbReference type="AlphaFoldDB" id="A0A7M7NX02"/>
<dbReference type="RefSeq" id="XP_030841775.1">
    <property type="nucleotide sequence ID" value="XM_030985915.1"/>
</dbReference>
<proteinExistence type="predicted"/>
<evidence type="ECO:0000313" key="3">
    <source>
        <dbReference type="Proteomes" id="UP000007110"/>
    </source>
</evidence>
<keyword evidence="3" id="KW-1185">Reference proteome</keyword>
<dbReference type="EnsemblMetazoa" id="XM_030985915">
    <property type="protein sequence ID" value="XP_030841775"/>
    <property type="gene ID" value="LOC115918649"/>
</dbReference>
<evidence type="ECO:0000313" key="2">
    <source>
        <dbReference type="EnsemblMetazoa" id="XP_030841775"/>
    </source>
</evidence>
<organism evidence="2 3">
    <name type="scientific">Strongylocentrotus purpuratus</name>
    <name type="common">Purple sea urchin</name>
    <dbReference type="NCBI Taxonomy" id="7668"/>
    <lineage>
        <taxon>Eukaryota</taxon>
        <taxon>Metazoa</taxon>
        <taxon>Echinodermata</taxon>
        <taxon>Eleutherozoa</taxon>
        <taxon>Echinozoa</taxon>
        <taxon>Echinoidea</taxon>
        <taxon>Euechinoidea</taxon>
        <taxon>Echinacea</taxon>
        <taxon>Camarodonta</taxon>
        <taxon>Echinidea</taxon>
        <taxon>Strongylocentrotidae</taxon>
        <taxon>Strongylocentrotus</taxon>
    </lineage>
</organism>
<feature type="compositionally biased region" description="Polar residues" evidence="1">
    <location>
        <begin position="187"/>
        <end position="197"/>
    </location>
</feature>
<dbReference type="InParanoid" id="A0A7M7NX02"/>
<name>A0A7M7NX02_STRPU</name>